<keyword evidence="3" id="KW-1185">Reference proteome</keyword>
<evidence type="ECO:0000256" key="1">
    <source>
        <dbReference type="SAM" id="MobiDB-lite"/>
    </source>
</evidence>
<name>A0A562IEM1_MICOL</name>
<gene>
    <name evidence="2" type="ORF">JD77_04489</name>
</gene>
<proteinExistence type="predicted"/>
<reference evidence="2 3" key="1">
    <citation type="submission" date="2019-07" db="EMBL/GenBank/DDBJ databases">
        <title>R&amp;d 2014.</title>
        <authorList>
            <person name="Klenk H.-P."/>
        </authorList>
    </citation>
    <scope>NUCLEOTIDE SEQUENCE [LARGE SCALE GENOMIC DNA]</scope>
    <source>
        <strain evidence="2 3">DSM 43868</strain>
    </source>
</reference>
<evidence type="ECO:0000313" key="2">
    <source>
        <dbReference type="EMBL" id="TWH69479.1"/>
    </source>
</evidence>
<dbReference type="Proteomes" id="UP000319825">
    <property type="component" value="Unassembled WGS sequence"/>
</dbReference>
<evidence type="ECO:0000313" key="3">
    <source>
        <dbReference type="Proteomes" id="UP000319825"/>
    </source>
</evidence>
<dbReference type="EMBL" id="VLKE01000001">
    <property type="protein sequence ID" value="TWH69479.1"/>
    <property type="molecule type" value="Genomic_DNA"/>
</dbReference>
<protein>
    <submittedName>
        <fullName evidence="2">Uncharacterized protein</fullName>
    </submittedName>
</protein>
<feature type="compositionally biased region" description="Low complexity" evidence="1">
    <location>
        <begin position="1"/>
        <end position="14"/>
    </location>
</feature>
<dbReference type="OrthoDB" id="4219687at2"/>
<dbReference type="RefSeq" id="WP_145776018.1">
    <property type="nucleotide sequence ID" value="NZ_BAAATQ010000373.1"/>
</dbReference>
<comment type="caution">
    <text evidence="2">The sequence shown here is derived from an EMBL/GenBank/DDBJ whole genome shotgun (WGS) entry which is preliminary data.</text>
</comment>
<accession>A0A562IEM1</accession>
<sequence>MAPAVVVPASAAPPLRDGPPPASQWETVLAALAGQLRAGRHTWDRHRIRDALNEVLHALGEDPLPDRRRVHQPPEYADPPEDATAAAAGTLIVAFGGQTTDATLTRLADYTGHPTAVVRDALAHLASRNLAVLYRHGQPVDDVAALAEHARFQLRLPRP</sequence>
<feature type="region of interest" description="Disordered" evidence="1">
    <location>
        <begin position="1"/>
        <end position="21"/>
    </location>
</feature>
<organism evidence="2 3">
    <name type="scientific">Micromonospora olivasterospora</name>
    <dbReference type="NCBI Taxonomy" id="1880"/>
    <lineage>
        <taxon>Bacteria</taxon>
        <taxon>Bacillati</taxon>
        <taxon>Actinomycetota</taxon>
        <taxon>Actinomycetes</taxon>
        <taxon>Micromonosporales</taxon>
        <taxon>Micromonosporaceae</taxon>
        <taxon>Micromonospora</taxon>
    </lineage>
</organism>
<dbReference type="AlphaFoldDB" id="A0A562IEM1"/>